<name>A0ABP9K159_9SPHN</name>
<keyword evidence="8" id="KW-1185">Reference proteome</keyword>
<dbReference type="Gene3D" id="1.10.760.10">
    <property type="entry name" value="Cytochrome c-like domain"/>
    <property type="match status" value="1"/>
</dbReference>
<dbReference type="RefSeq" id="WP_346031581.1">
    <property type="nucleotide sequence ID" value="NZ_BAABHV010000005.1"/>
</dbReference>
<evidence type="ECO:0000259" key="6">
    <source>
        <dbReference type="PROSITE" id="PS51007"/>
    </source>
</evidence>
<reference evidence="8" key="1">
    <citation type="journal article" date="2019" name="Int. J. Syst. Evol. Microbiol.">
        <title>The Global Catalogue of Microorganisms (GCM) 10K type strain sequencing project: providing services to taxonomists for standard genome sequencing and annotation.</title>
        <authorList>
            <consortium name="The Broad Institute Genomics Platform"/>
            <consortium name="The Broad Institute Genome Sequencing Center for Infectious Disease"/>
            <person name="Wu L."/>
            <person name="Ma J."/>
        </authorList>
    </citation>
    <scope>NUCLEOTIDE SEQUENCE [LARGE SCALE GENOMIC DNA]</scope>
    <source>
        <strain evidence="8">JCM 18014</strain>
    </source>
</reference>
<feature type="chain" id="PRO_5046454974" description="Cytochrome c domain-containing protein" evidence="5">
    <location>
        <begin position="21"/>
        <end position="116"/>
    </location>
</feature>
<keyword evidence="5" id="KW-0732">Signal</keyword>
<evidence type="ECO:0000256" key="3">
    <source>
        <dbReference type="ARBA" id="ARBA00023004"/>
    </source>
</evidence>
<dbReference type="Proteomes" id="UP001500518">
    <property type="component" value="Unassembled WGS sequence"/>
</dbReference>
<dbReference type="SUPFAM" id="SSF46626">
    <property type="entry name" value="Cytochrome c"/>
    <property type="match status" value="1"/>
</dbReference>
<feature type="signal peptide" evidence="5">
    <location>
        <begin position="1"/>
        <end position="20"/>
    </location>
</feature>
<protein>
    <recommendedName>
        <fullName evidence="6">Cytochrome c domain-containing protein</fullName>
    </recommendedName>
</protein>
<accession>A0ABP9K159</accession>
<dbReference type="InterPro" id="IPR009056">
    <property type="entry name" value="Cyt_c-like_dom"/>
</dbReference>
<dbReference type="PROSITE" id="PS51007">
    <property type="entry name" value="CYTC"/>
    <property type="match status" value="1"/>
</dbReference>
<sequence>MKLLLATLALVGAVSLSVAAQGEDPQVVHGRQVFERQCAPCHGRGPGDDRSEMLPGTAALAHKYEGRLPAALEDRTDLSAPVLTLFVRRGSGAMPFFRKAELSDADIEAIAAYLAD</sequence>
<dbReference type="InterPro" id="IPR036909">
    <property type="entry name" value="Cyt_c-like_dom_sf"/>
</dbReference>
<evidence type="ECO:0000256" key="5">
    <source>
        <dbReference type="SAM" id="SignalP"/>
    </source>
</evidence>
<evidence type="ECO:0000256" key="1">
    <source>
        <dbReference type="ARBA" id="ARBA00022617"/>
    </source>
</evidence>
<gene>
    <name evidence="7" type="ORF">GCM10023208_05210</name>
</gene>
<organism evidence="7 8">
    <name type="scientific">Erythrobacter westpacificensis</name>
    <dbReference type="NCBI Taxonomy" id="1055231"/>
    <lineage>
        <taxon>Bacteria</taxon>
        <taxon>Pseudomonadati</taxon>
        <taxon>Pseudomonadota</taxon>
        <taxon>Alphaproteobacteria</taxon>
        <taxon>Sphingomonadales</taxon>
        <taxon>Erythrobacteraceae</taxon>
        <taxon>Erythrobacter/Porphyrobacter group</taxon>
        <taxon>Erythrobacter</taxon>
    </lineage>
</organism>
<evidence type="ECO:0000313" key="7">
    <source>
        <dbReference type="EMBL" id="GAA5048212.1"/>
    </source>
</evidence>
<feature type="domain" description="Cytochrome c" evidence="6">
    <location>
        <begin position="25"/>
        <end position="116"/>
    </location>
</feature>
<comment type="caution">
    <text evidence="7">The sequence shown here is derived from an EMBL/GenBank/DDBJ whole genome shotgun (WGS) entry which is preliminary data.</text>
</comment>
<dbReference type="EMBL" id="BAABHV010000005">
    <property type="protein sequence ID" value="GAA5048212.1"/>
    <property type="molecule type" value="Genomic_DNA"/>
</dbReference>
<evidence type="ECO:0000256" key="2">
    <source>
        <dbReference type="ARBA" id="ARBA00022723"/>
    </source>
</evidence>
<keyword evidence="1 4" id="KW-0349">Heme</keyword>
<evidence type="ECO:0000313" key="8">
    <source>
        <dbReference type="Proteomes" id="UP001500518"/>
    </source>
</evidence>
<proteinExistence type="predicted"/>
<evidence type="ECO:0000256" key="4">
    <source>
        <dbReference type="PROSITE-ProRule" id="PRU00433"/>
    </source>
</evidence>
<keyword evidence="2 4" id="KW-0479">Metal-binding</keyword>
<keyword evidence="3 4" id="KW-0408">Iron</keyword>
<dbReference type="Pfam" id="PF13442">
    <property type="entry name" value="Cytochrome_CBB3"/>
    <property type="match status" value="1"/>
</dbReference>